<protein>
    <submittedName>
        <fullName evidence="1">Uncharacterized protein</fullName>
    </submittedName>
</protein>
<accession>A0A0P7ZAR2</accession>
<reference evidence="1 2" key="1">
    <citation type="submission" date="2015-09" db="EMBL/GenBank/DDBJ databases">
        <title>Identification and resolution of microdiversity through metagenomic sequencing of parallel consortia.</title>
        <authorList>
            <person name="Nelson W.C."/>
            <person name="Romine M.F."/>
            <person name="Lindemann S.R."/>
        </authorList>
    </citation>
    <scope>NUCLEOTIDE SEQUENCE [LARGE SCALE GENOMIC DNA]</scope>
    <source>
        <strain evidence="1">Ana</strain>
    </source>
</reference>
<sequence>MALRPYPESVRDYSKDISEALYSGASTISDKV</sequence>
<evidence type="ECO:0000313" key="2">
    <source>
        <dbReference type="Proteomes" id="UP000050465"/>
    </source>
</evidence>
<dbReference type="AlphaFoldDB" id="A0A0P7ZAR2"/>
<dbReference type="EMBL" id="LJZR01000084">
    <property type="protein sequence ID" value="KPQ31767.1"/>
    <property type="molecule type" value="Genomic_DNA"/>
</dbReference>
<dbReference type="STRING" id="1666911.HLUCCA11_23040"/>
<organism evidence="1 2">
    <name type="scientific">Phormidesmis priestleyi Ana</name>
    <dbReference type="NCBI Taxonomy" id="1666911"/>
    <lineage>
        <taxon>Bacteria</taxon>
        <taxon>Bacillati</taxon>
        <taxon>Cyanobacteriota</taxon>
        <taxon>Cyanophyceae</taxon>
        <taxon>Leptolyngbyales</taxon>
        <taxon>Leptolyngbyaceae</taxon>
        <taxon>Phormidesmis</taxon>
    </lineage>
</organism>
<gene>
    <name evidence="1" type="ORF">HLUCCA11_23040</name>
</gene>
<name>A0A0P7ZAR2_9CYAN</name>
<dbReference type="Proteomes" id="UP000050465">
    <property type="component" value="Unassembled WGS sequence"/>
</dbReference>
<proteinExistence type="predicted"/>
<evidence type="ECO:0000313" key="1">
    <source>
        <dbReference type="EMBL" id="KPQ31767.1"/>
    </source>
</evidence>
<comment type="caution">
    <text evidence="1">The sequence shown here is derived from an EMBL/GenBank/DDBJ whole genome shotgun (WGS) entry which is preliminary data.</text>
</comment>